<evidence type="ECO:0000256" key="12">
    <source>
        <dbReference type="ARBA" id="ARBA00029736"/>
    </source>
</evidence>
<evidence type="ECO:0000256" key="17">
    <source>
        <dbReference type="RuleBase" id="RU003464"/>
    </source>
</evidence>
<dbReference type="Gene3D" id="3.40.1280.10">
    <property type="match status" value="1"/>
</dbReference>
<reference evidence="19" key="1">
    <citation type="submission" date="2016-12" db="EMBL/GenBank/DDBJ databases">
        <title>Draft genome of Streptococcus lactarius CCUG 66490T type strain.</title>
        <authorList>
            <person name="Salva-Serra F."/>
            <person name="Engstrom-Jakobsson H."/>
            <person name="Thorell K."/>
            <person name="Gomila M."/>
            <person name="Gonzales-Siles L."/>
            <person name="Busquets A."/>
            <person name="Jaen-Luchoro D."/>
            <person name="Karlsson R."/>
            <person name="Kristiansson E."/>
            <person name="Moore E."/>
        </authorList>
    </citation>
    <scope>NUCLEOTIDE SEQUENCE</scope>
    <source>
        <strain evidence="19">CCUG 66490</strain>
    </source>
</reference>
<dbReference type="InterPro" id="IPR029026">
    <property type="entry name" value="tRNA_m1G_MTases_N"/>
</dbReference>
<evidence type="ECO:0000313" key="20">
    <source>
        <dbReference type="EMBL" id="QUB38139.1"/>
    </source>
</evidence>
<sequence>MKIDILTLFPEMFSPLEHSIVGKAREKGLLEINYHNFRENAEKARHVDDEPYGGGQGMLLRAQPIFDAFDAIEKKNPRVILLDPAGRTFDQPYAEELAQEEELIFICGHYEGYDERIKTLVTDEISLGDYVLTGGELAAMTMIDATVRLIPEVIGKESSHQDDSFSSGLLEYPQYTRPYEYRGMTVPDVLMSGHHENIRQWRLYQSLKKTLERRPDLLEHYDFTPEEAKMIEQIKQEEE</sequence>
<gene>
    <name evidence="15 20" type="primary">trmD</name>
    <name evidence="19" type="ORF">BTU61_09705</name>
    <name evidence="20" type="ORF">J4854_06165</name>
</gene>
<dbReference type="RefSeq" id="WP_200773342.1">
    <property type="nucleotide sequence ID" value="NZ_CP072329.1"/>
</dbReference>
<dbReference type="HAMAP" id="MF_00605">
    <property type="entry name" value="TrmD"/>
    <property type="match status" value="1"/>
</dbReference>
<evidence type="ECO:0000313" key="21">
    <source>
        <dbReference type="Proteomes" id="UP000676511"/>
    </source>
</evidence>
<dbReference type="NCBIfam" id="TIGR00088">
    <property type="entry name" value="trmD"/>
    <property type="match status" value="1"/>
</dbReference>
<evidence type="ECO:0000256" key="11">
    <source>
        <dbReference type="ARBA" id="ARBA00022694"/>
    </source>
</evidence>
<evidence type="ECO:0000256" key="5">
    <source>
        <dbReference type="ARBA" id="ARBA00012807"/>
    </source>
</evidence>
<evidence type="ECO:0000259" key="18">
    <source>
        <dbReference type="Pfam" id="PF01746"/>
    </source>
</evidence>
<dbReference type="GO" id="GO:0052906">
    <property type="term" value="F:tRNA (guanine(37)-N1)-methyltransferase activity"/>
    <property type="evidence" value="ECO:0007669"/>
    <property type="project" value="UniProtKB-UniRule"/>
</dbReference>
<evidence type="ECO:0000256" key="10">
    <source>
        <dbReference type="ARBA" id="ARBA00022691"/>
    </source>
</evidence>
<keyword evidence="7 15" id="KW-0963">Cytoplasm</keyword>
<feature type="binding site" evidence="15 16">
    <location>
        <begin position="127"/>
        <end position="132"/>
    </location>
    <ligand>
        <name>S-adenosyl-L-methionine</name>
        <dbReference type="ChEBI" id="CHEBI:59789"/>
    </ligand>
</feature>
<keyword evidence="10 15" id="KW-0949">S-adenosyl-L-methionine</keyword>
<dbReference type="GO" id="GO:0005829">
    <property type="term" value="C:cytosol"/>
    <property type="evidence" value="ECO:0007669"/>
    <property type="project" value="TreeGrafter"/>
</dbReference>
<evidence type="ECO:0000256" key="8">
    <source>
        <dbReference type="ARBA" id="ARBA00022603"/>
    </source>
</evidence>
<dbReference type="PANTHER" id="PTHR46417:SF1">
    <property type="entry name" value="TRNA (GUANINE-N(1)-)-METHYLTRANSFERASE"/>
    <property type="match status" value="1"/>
</dbReference>
<evidence type="ECO:0000256" key="9">
    <source>
        <dbReference type="ARBA" id="ARBA00022679"/>
    </source>
</evidence>
<comment type="subcellular location">
    <subcellularLocation>
        <location evidence="2 15 17">Cytoplasm</location>
    </subcellularLocation>
</comment>
<accession>A0A9X0WPG8</accession>
<dbReference type="EMBL" id="CP072329">
    <property type="protein sequence ID" value="QUB38139.1"/>
    <property type="molecule type" value="Genomic_DNA"/>
</dbReference>
<dbReference type="InterPro" id="IPR002649">
    <property type="entry name" value="tRNA_m1G_MeTrfase_TrmD"/>
</dbReference>
<feature type="domain" description="tRNA methyltransferase TRMD/TRM10-type" evidence="18">
    <location>
        <begin position="1"/>
        <end position="219"/>
    </location>
</feature>
<evidence type="ECO:0000256" key="3">
    <source>
        <dbReference type="ARBA" id="ARBA00007630"/>
    </source>
</evidence>
<evidence type="ECO:0000256" key="6">
    <source>
        <dbReference type="ARBA" id="ARBA00014679"/>
    </source>
</evidence>
<feature type="binding site" evidence="15 16">
    <location>
        <position position="108"/>
    </location>
    <ligand>
        <name>S-adenosyl-L-methionine</name>
        <dbReference type="ChEBI" id="CHEBI:59789"/>
    </ligand>
</feature>
<proteinExistence type="inferred from homology"/>
<evidence type="ECO:0000313" key="22">
    <source>
        <dbReference type="Proteomes" id="UP001138780"/>
    </source>
</evidence>
<dbReference type="AlphaFoldDB" id="A0A9X0WPG8"/>
<dbReference type="NCBIfam" id="NF000648">
    <property type="entry name" value="PRK00026.1"/>
    <property type="match status" value="1"/>
</dbReference>
<comment type="similarity">
    <text evidence="3 15 17">Belongs to the RNA methyltransferase TrmD family.</text>
</comment>
<dbReference type="EC" id="2.1.1.228" evidence="5 15"/>
<keyword evidence="11 15" id="KW-0819">tRNA processing</keyword>
<dbReference type="PIRSF" id="PIRSF000386">
    <property type="entry name" value="tRNA_mtase"/>
    <property type="match status" value="1"/>
</dbReference>
<evidence type="ECO:0000256" key="1">
    <source>
        <dbReference type="ARBA" id="ARBA00002634"/>
    </source>
</evidence>
<dbReference type="Proteomes" id="UP000676511">
    <property type="component" value="Chromosome"/>
</dbReference>
<dbReference type="InterPro" id="IPR016009">
    <property type="entry name" value="tRNA_MeTrfase_TRMD/TRM10"/>
</dbReference>
<keyword evidence="21" id="KW-1185">Reference proteome</keyword>
<evidence type="ECO:0000256" key="16">
    <source>
        <dbReference type="PIRSR" id="PIRSR000386-1"/>
    </source>
</evidence>
<dbReference type="PANTHER" id="PTHR46417">
    <property type="entry name" value="TRNA (GUANINE-N(1)-)-METHYLTRANSFERASE"/>
    <property type="match status" value="1"/>
</dbReference>
<dbReference type="FunFam" id="3.40.1280.10:FF:000001">
    <property type="entry name" value="tRNA (guanine-N(1)-)-methyltransferase"/>
    <property type="match status" value="1"/>
</dbReference>
<evidence type="ECO:0000256" key="4">
    <source>
        <dbReference type="ARBA" id="ARBA00011738"/>
    </source>
</evidence>
<dbReference type="Proteomes" id="UP001138780">
    <property type="component" value="Unassembled WGS sequence"/>
</dbReference>
<dbReference type="CDD" id="cd18080">
    <property type="entry name" value="TrmD-like"/>
    <property type="match status" value="1"/>
</dbReference>
<evidence type="ECO:0000313" key="19">
    <source>
        <dbReference type="EMBL" id="MBK4780461.1"/>
    </source>
</evidence>
<comment type="function">
    <text evidence="1 15 17">Specifically methylates guanosine-37 in various tRNAs.</text>
</comment>
<evidence type="ECO:0000256" key="15">
    <source>
        <dbReference type="HAMAP-Rule" id="MF_00605"/>
    </source>
</evidence>
<dbReference type="SUPFAM" id="SSF75217">
    <property type="entry name" value="alpha/beta knot"/>
    <property type="match status" value="1"/>
</dbReference>
<name>A0A9X0WPG8_9STRE</name>
<dbReference type="GO" id="GO:0002939">
    <property type="term" value="P:tRNA N1-guanine methylation"/>
    <property type="evidence" value="ECO:0007669"/>
    <property type="project" value="TreeGrafter"/>
</dbReference>
<keyword evidence="8 15" id="KW-0489">Methyltransferase</keyword>
<dbReference type="FunFam" id="1.10.1270.20:FF:000001">
    <property type="entry name" value="tRNA (guanine-N(1)-)-methyltransferase"/>
    <property type="match status" value="1"/>
</dbReference>
<organism evidence="19 22">
    <name type="scientific">Streptococcus lactarius</name>
    <dbReference type="NCBI Taxonomy" id="684066"/>
    <lineage>
        <taxon>Bacteria</taxon>
        <taxon>Bacillati</taxon>
        <taxon>Bacillota</taxon>
        <taxon>Bacilli</taxon>
        <taxon>Lactobacillales</taxon>
        <taxon>Streptococcaceae</taxon>
        <taxon>Streptococcus</taxon>
    </lineage>
</organism>
<dbReference type="InterPro" id="IPR029028">
    <property type="entry name" value="Alpha/beta_knot_MTases"/>
</dbReference>
<comment type="subunit">
    <text evidence="4 15 17">Homodimer.</text>
</comment>
<protein>
    <recommendedName>
        <fullName evidence="6 15">tRNA (guanine-N(1)-)-methyltransferase</fullName>
        <ecNumber evidence="5 15">2.1.1.228</ecNumber>
    </recommendedName>
    <alternativeName>
        <fullName evidence="12 15">M1G-methyltransferase</fullName>
    </alternativeName>
    <alternativeName>
        <fullName evidence="13 15">tRNA [GM37] methyltransferase</fullName>
    </alternativeName>
</protein>
<evidence type="ECO:0000256" key="2">
    <source>
        <dbReference type="ARBA" id="ARBA00004496"/>
    </source>
</evidence>
<reference evidence="20 21" key="2">
    <citation type="submission" date="2021-03" db="EMBL/GenBank/DDBJ databases">
        <title>Human Oral Microbial Genomes.</title>
        <authorList>
            <person name="Johnston C.D."/>
            <person name="Chen T."/>
            <person name="Dewhirst F.E."/>
        </authorList>
    </citation>
    <scope>NUCLEOTIDE SEQUENCE [LARGE SCALE GENOMIC DNA]</scope>
    <source>
        <strain evidence="20 21">CCUG 66490</strain>
    </source>
</reference>
<evidence type="ECO:0000256" key="7">
    <source>
        <dbReference type="ARBA" id="ARBA00022490"/>
    </source>
</evidence>
<dbReference type="EMBL" id="MRXX01000015">
    <property type="protein sequence ID" value="MBK4780461.1"/>
    <property type="molecule type" value="Genomic_DNA"/>
</dbReference>
<evidence type="ECO:0000256" key="13">
    <source>
        <dbReference type="ARBA" id="ARBA00033392"/>
    </source>
</evidence>
<dbReference type="Gene3D" id="1.10.1270.20">
    <property type="entry name" value="tRNA(m1g37)methyltransferase, domain 2"/>
    <property type="match status" value="1"/>
</dbReference>
<dbReference type="InterPro" id="IPR023148">
    <property type="entry name" value="tRNA_m1G_MeTrfase_C_sf"/>
</dbReference>
<evidence type="ECO:0000256" key="14">
    <source>
        <dbReference type="ARBA" id="ARBA00047783"/>
    </source>
</evidence>
<comment type="catalytic activity">
    <reaction evidence="14 15 17">
        <text>guanosine(37) in tRNA + S-adenosyl-L-methionine = N(1)-methylguanosine(37) in tRNA + S-adenosyl-L-homocysteine + H(+)</text>
        <dbReference type="Rhea" id="RHEA:36899"/>
        <dbReference type="Rhea" id="RHEA-COMP:10145"/>
        <dbReference type="Rhea" id="RHEA-COMP:10147"/>
        <dbReference type="ChEBI" id="CHEBI:15378"/>
        <dbReference type="ChEBI" id="CHEBI:57856"/>
        <dbReference type="ChEBI" id="CHEBI:59789"/>
        <dbReference type="ChEBI" id="CHEBI:73542"/>
        <dbReference type="ChEBI" id="CHEBI:74269"/>
        <dbReference type="EC" id="2.1.1.228"/>
    </reaction>
</comment>
<keyword evidence="9 15" id="KW-0808">Transferase</keyword>
<dbReference type="Pfam" id="PF01746">
    <property type="entry name" value="tRNA_m1G_MT"/>
    <property type="match status" value="1"/>
</dbReference>